<dbReference type="PANTHER" id="PTHR19229:SF274">
    <property type="entry name" value="ABC-TYPE ORGANIC ANION TRANSPORTER ABCA8"/>
    <property type="match status" value="1"/>
</dbReference>
<dbReference type="PANTHER" id="PTHR19229">
    <property type="entry name" value="ATP-BINDING CASSETTE TRANSPORTER SUBFAMILY A ABCA"/>
    <property type="match status" value="1"/>
</dbReference>
<dbReference type="PROSITE" id="PS00211">
    <property type="entry name" value="ABC_TRANSPORTER_1"/>
    <property type="match status" value="1"/>
</dbReference>
<evidence type="ECO:0000256" key="3">
    <source>
        <dbReference type="ARBA" id="ARBA00022741"/>
    </source>
</evidence>
<keyword evidence="9" id="KW-1185">Reference proteome</keyword>
<dbReference type="Gene3D" id="3.40.50.300">
    <property type="entry name" value="P-loop containing nucleotide triphosphate hydrolases"/>
    <property type="match status" value="3"/>
</dbReference>
<dbReference type="InterPro" id="IPR003593">
    <property type="entry name" value="AAA+_ATPase"/>
</dbReference>
<feature type="transmembrane region" description="Helical" evidence="7">
    <location>
        <begin position="360"/>
        <end position="378"/>
    </location>
</feature>
<dbReference type="GO" id="GO:0140359">
    <property type="term" value="F:ABC-type transporter activity"/>
    <property type="evidence" value="ECO:0007669"/>
    <property type="project" value="InterPro"/>
</dbReference>
<dbReference type="CDD" id="cd03263">
    <property type="entry name" value="ABC_subfamily_A"/>
    <property type="match status" value="1"/>
</dbReference>
<evidence type="ECO:0000259" key="8">
    <source>
        <dbReference type="PROSITE" id="PS50893"/>
    </source>
</evidence>
<dbReference type="GeneID" id="105298943"/>
<feature type="domain" description="ABC transporter" evidence="8">
    <location>
        <begin position="481"/>
        <end position="716"/>
    </location>
</feature>
<dbReference type="Pfam" id="PF12698">
    <property type="entry name" value="ABC2_membrane_3"/>
    <property type="match status" value="2"/>
</dbReference>
<evidence type="ECO:0000313" key="10">
    <source>
        <dbReference type="RefSeq" id="XP_011368714.1"/>
    </source>
</evidence>
<organism evidence="9 10">
    <name type="scientific">Pteropus vampyrus</name>
    <name type="common">Large flying fox</name>
    <dbReference type="NCBI Taxonomy" id="132908"/>
    <lineage>
        <taxon>Eukaryota</taxon>
        <taxon>Metazoa</taxon>
        <taxon>Chordata</taxon>
        <taxon>Craniata</taxon>
        <taxon>Vertebrata</taxon>
        <taxon>Euteleostomi</taxon>
        <taxon>Mammalia</taxon>
        <taxon>Eutheria</taxon>
        <taxon>Laurasiatheria</taxon>
        <taxon>Chiroptera</taxon>
        <taxon>Yinpterochiroptera</taxon>
        <taxon>Pteropodoidea</taxon>
        <taxon>Pteropodidae</taxon>
        <taxon>Pteropodinae</taxon>
        <taxon>Pteropus</taxon>
    </lineage>
</organism>
<feature type="transmembrane region" description="Helical" evidence="7">
    <location>
        <begin position="1064"/>
        <end position="1087"/>
    </location>
</feature>
<evidence type="ECO:0000256" key="4">
    <source>
        <dbReference type="ARBA" id="ARBA00022840"/>
    </source>
</evidence>
<dbReference type="SUPFAM" id="SSF52540">
    <property type="entry name" value="P-loop containing nucleoside triphosphate hydrolases"/>
    <property type="match status" value="2"/>
</dbReference>
<keyword evidence="4 10" id="KW-0067">ATP-binding</keyword>
<reference evidence="10" key="1">
    <citation type="submission" date="2025-08" db="UniProtKB">
        <authorList>
            <consortium name="RefSeq"/>
        </authorList>
    </citation>
    <scope>IDENTIFICATION</scope>
    <source>
        <tissue evidence="10">Kidney</tissue>
    </source>
</reference>
<accession>A0A6P3QYW5</accession>
<dbReference type="PROSITE" id="PS50893">
    <property type="entry name" value="ABC_TRANSPORTER_2"/>
    <property type="match status" value="2"/>
</dbReference>
<feature type="transmembrane region" description="Helical" evidence="7">
    <location>
        <begin position="266"/>
        <end position="289"/>
    </location>
</feature>
<keyword evidence="3" id="KW-0547">Nucleotide-binding</keyword>
<dbReference type="RefSeq" id="XP_011368714.1">
    <property type="nucleotide sequence ID" value="XM_011370412.1"/>
</dbReference>
<keyword evidence="6 7" id="KW-0472">Membrane</keyword>
<dbReference type="InterPro" id="IPR017871">
    <property type="entry name" value="ABC_transporter-like_CS"/>
</dbReference>
<keyword evidence="5 7" id="KW-1133">Transmembrane helix</keyword>
<feature type="transmembrane region" description="Helical" evidence="7">
    <location>
        <begin position="1107"/>
        <end position="1129"/>
    </location>
</feature>
<dbReference type="Pfam" id="PF00005">
    <property type="entry name" value="ABC_tran"/>
    <property type="match status" value="2"/>
</dbReference>
<feature type="transmembrane region" description="Helical" evidence="7">
    <location>
        <begin position="863"/>
        <end position="885"/>
    </location>
</feature>
<dbReference type="FunFam" id="3.40.50.300:FF:000436">
    <property type="entry name" value="ATP binding cassette subfamily A member 9"/>
    <property type="match status" value="1"/>
</dbReference>
<dbReference type="InterPro" id="IPR027417">
    <property type="entry name" value="P-loop_NTPase"/>
</dbReference>
<feature type="transmembrane region" description="Helical" evidence="7">
    <location>
        <begin position="399"/>
        <end position="420"/>
    </location>
</feature>
<feature type="transmembrane region" description="Helical" evidence="7">
    <location>
        <begin position="31"/>
        <end position="48"/>
    </location>
</feature>
<dbReference type="Proteomes" id="UP000515202">
    <property type="component" value="Unplaced"/>
</dbReference>
<dbReference type="KEGG" id="pvp:105298943"/>
<feature type="transmembrane region" description="Helical" evidence="7">
    <location>
        <begin position="225"/>
        <end position="245"/>
    </location>
</feature>
<evidence type="ECO:0000256" key="1">
    <source>
        <dbReference type="ARBA" id="ARBA00004141"/>
    </source>
</evidence>
<sequence length="1542" mass="175467">MNKREISTCQQTWALLCKNFLKKWRMKRESLMEWLSSLLLLLFLYLYPNIHEVNDFSSLPTMDLGRVDSFSESTFTIAYTPFTNTTQQIMDKVASTSFMKGEEVLGLSDEESIKELTANYPGEIVRVIFTNTFSYHLKFSLGRRIPTMKEHGDHTAHCYKINDSDVDCGVTEFWKKGFVALQAAINAAIIEITTNHSVMEELMSVTGKNMKIHPFISQEGLITDFFVFFCIISFSPFIYYASINVTRERKRMKGLMTMMGLQNSAFWLSWGLLYAGFIFITAFFLALTIKSVQFVILTGFTVVFILFLLYGLSLIALAFLMSVLIKNSFLTGLVVFLLTVFWGSLGFMALYRQLPASLEWTLSFLSPFAFMLGMAQLLHVDYDLNSNAFPNSSNNSREIIATNLMLAFDIFLYLALTIYFEKILPNEYGHRNSPLFFLKTSFWSRQRKPDEVAFEDEMDADPSSNDSFEPVSPEFHGKEAIRIRNVTKEYKGKPDKIEALKDLVFDIYEGQITAVLGHSGAGKSTLLNILSGLSVPTKGSVTMYDNKLSEMADLENISKLTGFCPQSNVQFDFLTVRENLRLFAKIKGIQPHEMDKEIQRVLLELEMINIQDILAQNLSGGQKRKLTFAIAILGDPQIFLLDEPTAGLDPFSRHQVWNFLKERKTDHVILFSTQFMDEADLLADRKVFLSKGKLKCAGSSLFLKKKWGIGYHLSLQLNDMCVREKITSLVKQHIPEAKLSAESEGKLVYTLPLERTNRFPELYEDLDRCPGLGIENYGVSMTTLNEVFLKLEGKSTIEEPDIATLREVQAERAADTERLVEMEQILSSLNETTDIIGGMALWRQQICTIARVRLLKLKHERKALLSLLLILGIGFCPVLLEYIILKMYQSSYTWELSPQLYFLAPGQQPCDPLTQLLIINKTGTSIDDFIHSVEHQNIALEVDISGTRNGLDDPSYNGAIIVSGHEKSYSFSLACNTKRLNCFPVLMDIVSNGLLGMVKPSAHIQTDRSTFFEEQNNPFQFLFPVMSWLILASSCAPYIAMSSIDDSKNKAWSQLRISGLFPSAYWFGQALVDVPMYWLIFLFMYLIDYILSIQNSLLKSIIQIMQIPCALGYATSLIFFTYIISFIFRKGRKNSGIWSFCFFIITFFSLAMLLVDNYENASLYVVTFLIPHATLLGCMLLPFRLIFSAGAAVFLISLIPFLHFIIFVFILRCLEWKFGKKSMRKDPVFRISPRSSDVCKNPEEPEGEDEDVQMERVRTENALNSTNFDEKPVIIASCLRKEYIGKRKHCFSKRKKKTATRNVSFCVRKGEVLGLLGHNGAGKSTSIKMISGDTKPTAGQVVKQSYDLEEYSLSQSTLEQVFLELSKEQELENFDDELDPSRKDVGGRRRPVMDVFQEKHSCDNSIVRFGAILFLSAKPLHKRQAIRATFKNTGRGALLTTHYMSEAEAVCDRVAIMVSGRLRCIGSIQHLKSKFGKVYLLEMKVKTPTQVEPLHSEILRLFPQAARQERYSSLMVYKLPVEDVRPLAQAFFKLETGKREKL</sequence>
<proteinExistence type="predicted"/>
<gene>
    <name evidence="10" type="primary">LOC105298943</name>
</gene>
<dbReference type="InterPro" id="IPR026082">
    <property type="entry name" value="ABCA"/>
</dbReference>
<name>A0A6P3QYW5_PTEVA</name>
<dbReference type="GO" id="GO:0005743">
    <property type="term" value="C:mitochondrial inner membrane"/>
    <property type="evidence" value="ECO:0007669"/>
    <property type="project" value="TreeGrafter"/>
</dbReference>
<dbReference type="GO" id="GO:0016887">
    <property type="term" value="F:ATP hydrolysis activity"/>
    <property type="evidence" value="ECO:0007669"/>
    <property type="project" value="InterPro"/>
</dbReference>
<feature type="transmembrane region" description="Helical" evidence="7">
    <location>
        <begin position="1135"/>
        <end position="1155"/>
    </location>
</feature>
<protein>
    <submittedName>
        <fullName evidence="10">ATP-binding cassette sub-family A member 8</fullName>
    </submittedName>
</protein>
<evidence type="ECO:0000256" key="7">
    <source>
        <dbReference type="SAM" id="Phobius"/>
    </source>
</evidence>
<keyword evidence="2 7" id="KW-0812">Transmembrane</keyword>
<dbReference type="GO" id="GO:0005319">
    <property type="term" value="F:lipid transporter activity"/>
    <property type="evidence" value="ECO:0007669"/>
    <property type="project" value="TreeGrafter"/>
</dbReference>
<feature type="transmembrane region" description="Helical" evidence="7">
    <location>
        <begin position="295"/>
        <end position="321"/>
    </location>
</feature>
<dbReference type="InterPro" id="IPR003439">
    <property type="entry name" value="ABC_transporter-like_ATP-bd"/>
</dbReference>
<feature type="transmembrane region" description="Helical" evidence="7">
    <location>
        <begin position="1162"/>
        <end position="1183"/>
    </location>
</feature>
<feature type="transmembrane region" description="Helical" evidence="7">
    <location>
        <begin position="1189"/>
        <end position="1214"/>
    </location>
</feature>
<dbReference type="GO" id="GO:0005524">
    <property type="term" value="F:ATP binding"/>
    <property type="evidence" value="ECO:0007669"/>
    <property type="project" value="UniProtKB-KW"/>
</dbReference>
<dbReference type="OrthoDB" id="8061355at2759"/>
<evidence type="ECO:0000313" key="9">
    <source>
        <dbReference type="Proteomes" id="UP000515202"/>
    </source>
</evidence>
<dbReference type="SMART" id="SM00382">
    <property type="entry name" value="AAA"/>
    <property type="match status" value="2"/>
</dbReference>
<evidence type="ECO:0000256" key="6">
    <source>
        <dbReference type="ARBA" id="ARBA00023136"/>
    </source>
</evidence>
<feature type="domain" description="ABC transporter" evidence="8">
    <location>
        <begin position="1279"/>
        <end position="1484"/>
    </location>
</feature>
<evidence type="ECO:0000256" key="5">
    <source>
        <dbReference type="ARBA" id="ARBA00022989"/>
    </source>
</evidence>
<comment type="subcellular location">
    <subcellularLocation>
        <location evidence="1">Membrane</location>
        <topology evidence="1">Multi-pass membrane protein</topology>
    </subcellularLocation>
</comment>
<evidence type="ECO:0000256" key="2">
    <source>
        <dbReference type="ARBA" id="ARBA00022692"/>
    </source>
</evidence>
<dbReference type="InterPro" id="IPR013525">
    <property type="entry name" value="ABC2_TM"/>
</dbReference>
<feature type="transmembrane region" description="Helical" evidence="7">
    <location>
        <begin position="333"/>
        <end position="354"/>
    </location>
</feature>